<gene>
    <name evidence="2" type="ORF">AVEN_146830_1</name>
</gene>
<feature type="signal peptide" evidence="1">
    <location>
        <begin position="1"/>
        <end position="17"/>
    </location>
</feature>
<organism evidence="2 3">
    <name type="scientific">Araneus ventricosus</name>
    <name type="common">Orbweaver spider</name>
    <name type="synonym">Epeira ventricosa</name>
    <dbReference type="NCBI Taxonomy" id="182803"/>
    <lineage>
        <taxon>Eukaryota</taxon>
        <taxon>Metazoa</taxon>
        <taxon>Ecdysozoa</taxon>
        <taxon>Arthropoda</taxon>
        <taxon>Chelicerata</taxon>
        <taxon>Arachnida</taxon>
        <taxon>Araneae</taxon>
        <taxon>Araneomorphae</taxon>
        <taxon>Entelegynae</taxon>
        <taxon>Araneoidea</taxon>
        <taxon>Araneidae</taxon>
        <taxon>Araneus</taxon>
    </lineage>
</organism>
<dbReference type="Proteomes" id="UP000499080">
    <property type="component" value="Unassembled WGS sequence"/>
</dbReference>
<evidence type="ECO:0000256" key="1">
    <source>
        <dbReference type="SAM" id="SignalP"/>
    </source>
</evidence>
<dbReference type="EMBL" id="BGPR01122654">
    <property type="protein sequence ID" value="GBN24773.1"/>
    <property type="molecule type" value="Genomic_DNA"/>
</dbReference>
<name>A0A4Y2MDU5_ARAVE</name>
<keyword evidence="3" id="KW-1185">Reference proteome</keyword>
<keyword evidence="1" id="KW-0732">Signal</keyword>
<feature type="chain" id="PRO_5021398681" description="Secreted protein" evidence="1">
    <location>
        <begin position="18"/>
        <end position="95"/>
    </location>
</feature>
<evidence type="ECO:0008006" key="4">
    <source>
        <dbReference type="Google" id="ProtNLM"/>
    </source>
</evidence>
<comment type="caution">
    <text evidence="2">The sequence shown here is derived from an EMBL/GenBank/DDBJ whole genome shotgun (WGS) entry which is preliminary data.</text>
</comment>
<evidence type="ECO:0000313" key="3">
    <source>
        <dbReference type="Proteomes" id="UP000499080"/>
    </source>
</evidence>
<proteinExistence type="predicted"/>
<accession>A0A4Y2MDU5</accession>
<sequence>MSLVLVILMSHFEAARGLFWDRPYNFEPRSDHEDDTSTGTPSPNFLASSVGGHLATTDVTCTRPAHMAVLRWNRVSNLEPSCSKVEILPPGHYSP</sequence>
<protein>
    <recommendedName>
        <fullName evidence="4">Secreted protein</fullName>
    </recommendedName>
</protein>
<evidence type="ECO:0000313" key="2">
    <source>
        <dbReference type="EMBL" id="GBN24773.1"/>
    </source>
</evidence>
<reference evidence="2 3" key="1">
    <citation type="journal article" date="2019" name="Sci. Rep.">
        <title>Orb-weaving spider Araneus ventricosus genome elucidates the spidroin gene catalogue.</title>
        <authorList>
            <person name="Kono N."/>
            <person name="Nakamura H."/>
            <person name="Ohtoshi R."/>
            <person name="Moran D.A.P."/>
            <person name="Shinohara A."/>
            <person name="Yoshida Y."/>
            <person name="Fujiwara M."/>
            <person name="Mori M."/>
            <person name="Tomita M."/>
            <person name="Arakawa K."/>
        </authorList>
    </citation>
    <scope>NUCLEOTIDE SEQUENCE [LARGE SCALE GENOMIC DNA]</scope>
</reference>
<dbReference type="AlphaFoldDB" id="A0A4Y2MDU5"/>